<keyword evidence="7" id="KW-0406">Ion transport</keyword>
<evidence type="ECO:0000256" key="10">
    <source>
        <dbReference type="SAM" id="Phobius"/>
    </source>
</evidence>
<keyword evidence="2" id="KW-0813">Transport</keyword>
<dbReference type="PANTHER" id="PTHR32468">
    <property type="entry name" value="CATION/H + ANTIPORTER"/>
    <property type="match status" value="1"/>
</dbReference>
<dbReference type="Pfam" id="PF00999">
    <property type="entry name" value="Na_H_Exchanger"/>
    <property type="match status" value="1"/>
</dbReference>
<evidence type="ECO:0000256" key="1">
    <source>
        <dbReference type="ARBA" id="ARBA00004141"/>
    </source>
</evidence>
<dbReference type="Pfam" id="PF23259">
    <property type="entry name" value="CHX17_C"/>
    <property type="match status" value="1"/>
</dbReference>
<keyword evidence="5" id="KW-0630">Potassium</keyword>
<proteinExistence type="inferred from homology"/>
<reference evidence="14" key="1">
    <citation type="journal article" date="2019" name="Gigascience">
        <title>De novo genome assembly of the endangered Acer yangbiense, a plant species with extremely small populations endemic to Yunnan Province, China.</title>
        <authorList>
            <person name="Yang J."/>
            <person name="Wariss H.M."/>
            <person name="Tao L."/>
            <person name="Zhang R."/>
            <person name="Yun Q."/>
            <person name="Hollingsworth P."/>
            <person name="Dao Z."/>
            <person name="Luo G."/>
            <person name="Guo H."/>
            <person name="Ma Y."/>
            <person name="Sun W."/>
        </authorList>
    </citation>
    <scope>NUCLEOTIDE SEQUENCE [LARGE SCALE GENOMIC DNA]</scope>
    <source>
        <strain evidence="14">cv. Malutang</strain>
    </source>
</reference>
<feature type="transmembrane region" description="Helical" evidence="10">
    <location>
        <begin position="42"/>
        <end position="60"/>
    </location>
</feature>
<dbReference type="GO" id="GO:0012505">
    <property type="term" value="C:endomembrane system"/>
    <property type="evidence" value="ECO:0007669"/>
    <property type="project" value="TreeGrafter"/>
</dbReference>
<feature type="transmembrane region" description="Helical" evidence="10">
    <location>
        <begin position="418"/>
        <end position="441"/>
    </location>
</feature>
<keyword evidence="3" id="KW-0633">Potassium transport</keyword>
<evidence type="ECO:0000313" key="13">
    <source>
        <dbReference type="EMBL" id="TXG55680.1"/>
    </source>
</evidence>
<feature type="transmembrane region" description="Helical" evidence="10">
    <location>
        <begin position="354"/>
        <end position="375"/>
    </location>
</feature>
<evidence type="ECO:0000256" key="8">
    <source>
        <dbReference type="ARBA" id="ARBA00023136"/>
    </source>
</evidence>
<keyword evidence="14" id="KW-1185">Reference proteome</keyword>
<dbReference type="AlphaFoldDB" id="A0A5C7HF68"/>
<evidence type="ECO:0000256" key="2">
    <source>
        <dbReference type="ARBA" id="ARBA00022448"/>
    </source>
</evidence>
<accession>A0A5C7HF68</accession>
<organism evidence="13 14">
    <name type="scientific">Acer yangbiense</name>
    <dbReference type="NCBI Taxonomy" id="1000413"/>
    <lineage>
        <taxon>Eukaryota</taxon>
        <taxon>Viridiplantae</taxon>
        <taxon>Streptophyta</taxon>
        <taxon>Embryophyta</taxon>
        <taxon>Tracheophyta</taxon>
        <taxon>Spermatophyta</taxon>
        <taxon>Magnoliopsida</taxon>
        <taxon>eudicotyledons</taxon>
        <taxon>Gunneridae</taxon>
        <taxon>Pentapetalae</taxon>
        <taxon>rosids</taxon>
        <taxon>malvids</taxon>
        <taxon>Sapindales</taxon>
        <taxon>Sapindaceae</taxon>
        <taxon>Hippocastanoideae</taxon>
        <taxon>Acereae</taxon>
        <taxon>Acer</taxon>
    </lineage>
</organism>
<evidence type="ECO:0000256" key="5">
    <source>
        <dbReference type="ARBA" id="ARBA00022958"/>
    </source>
</evidence>
<dbReference type="InterPro" id="IPR038770">
    <property type="entry name" value="Na+/solute_symporter_sf"/>
</dbReference>
<dbReference type="InterPro" id="IPR050794">
    <property type="entry name" value="CPA2_transporter"/>
</dbReference>
<evidence type="ECO:0000256" key="7">
    <source>
        <dbReference type="ARBA" id="ARBA00023065"/>
    </source>
</evidence>
<dbReference type="GO" id="GO:0016020">
    <property type="term" value="C:membrane"/>
    <property type="evidence" value="ECO:0007669"/>
    <property type="project" value="UniProtKB-SubCell"/>
</dbReference>
<feature type="transmembrane region" description="Helical" evidence="10">
    <location>
        <begin position="387"/>
        <end position="406"/>
    </location>
</feature>
<feature type="transmembrane region" description="Helical" evidence="10">
    <location>
        <begin position="105"/>
        <end position="125"/>
    </location>
</feature>
<evidence type="ECO:0000256" key="3">
    <source>
        <dbReference type="ARBA" id="ARBA00022538"/>
    </source>
</evidence>
<evidence type="ECO:0000256" key="6">
    <source>
        <dbReference type="ARBA" id="ARBA00022989"/>
    </source>
</evidence>
<name>A0A5C7HF68_9ROSI</name>
<feature type="transmembrane region" description="Helical" evidence="10">
    <location>
        <begin position="137"/>
        <end position="160"/>
    </location>
</feature>
<comment type="similarity">
    <text evidence="9">Belongs to the monovalent cation:proton antiporter 2 (CPA2) transporter (TC 2.A.37) family. CHX (TC 2.A.37.4) subfamily.</text>
</comment>
<feature type="domain" description="Cation/H(+) antiporter C-terminal" evidence="12">
    <location>
        <begin position="625"/>
        <end position="771"/>
    </location>
</feature>
<evidence type="ECO:0000313" key="14">
    <source>
        <dbReference type="Proteomes" id="UP000323000"/>
    </source>
</evidence>
<evidence type="ECO:0000256" key="4">
    <source>
        <dbReference type="ARBA" id="ARBA00022692"/>
    </source>
</evidence>
<feature type="transmembrane region" description="Helical" evidence="10">
    <location>
        <begin position="278"/>
        <end position="301"/>
    </location>
</feature>
<dbReference type="GO" id="GO:0006813">
    <property type="term" value="P:potassium ion transport"/>
    <property type="evidence" value="ECO:0007669"/>
    <property type="project" value="UniProtKB-KW"/>
</dbReference>
<gene>
    <name evidence="13" type="ORF">EZV62_020936</name>
</gene>
<evidence type="ECO:0000259" key="11">
    <source>
        <dbReference type="Pfam" id="PF00999"/>
    </source>
</evidence>
<feature type="transmembrane region" description="Helical" evidence="10">
    <location>
        <begin position="240"/>
        <end position="257"/>
    </location>
</feature>
<comment type="subcellular location">
    <subcellularLocation>
        <location evidence="1">Membrane</location>
        <topology evidence="1">Multi-pass membrane protein</topology>
    </subcellularLocation>
</comment>
<dbReference type="GO" id="GO:1902600">
    <property type="term" value="P:proton transmembrane transport"/>
    <property type="evidence" value="ECO:0007669"/>
    <property type="project" value="InterPro"/>
</dbReference>
<comment type="caution">
    <text evidence="13">The sequence shown here is derived from an EMBL/GenBank/DDBJ whole genome shotgun (WGS) entry which is preliminary data.</text>
</comment>
<dbReference type="GO" id="GO:0006885">
    <property type="term" value="P:regulation of pH"/>
    <property type="evidence" value="ECO:0007669"/>
    <property type="project" value="TreeGrafter"/>
</dbReference>
<keyword evidence="4 10" id="KW-0812">Transmembrane</keyword>
<feature type="domain" description="Cation/H+ exchanger transmembrane" evidence="11">
    <location>
        <begin position="62"/>
        <end position="434"/>
    </location>
</feature>
<dbReference type="OrthoDB" id="1868135at2759"/>
<dbReference type="PANTHER" id="PTHR32468:SF96">
    <property type="entry name" value="CATION_H(+) ANTIPORTER 26-RELATED"/>
    <property type="match status" value="1"/>
</dbReference>
<dbReference type="InterPro" id="IPR006153">
    <property type="entry name" value="Cation/H_exchanger_TM"/>
</dbReference>
<evidence type="ECO:0000256" key="9">
    <source>
        <dbReference type="ARBA" id="ARBA00038341"/>
    </source>
</evidence>
<feature type="transmembrane region" description="Helical" evidence="10">
    <location>
        <begin position="172"/>
        <end position="193"/>
    </location>
</feature>
<protein>
    <submittedName>
        <fullName evidence="13">Uncharacterized protein</fullName>
    </submittedName>
</protein>
<sequence length="785" mass="88917">MENGTTHPLASNISHIFAVCEPYTESRSGGGLLWGKDPLKSTMTLSLLYIVLANALTLIFQLCLKPFGHITFIAEMLSGIAIGPSFLSRIQAFKENVLLTERGDLILNAFERLALIFNFFLLHMYVDLSLLKRPGRLSLVIGITSFVLPFVLTLPLSFMVRPFVTDEDVKQTLPYIGFILTMSQFRQSIIVLEDLKLLSSELGRTAIVSSLICWVGNFLLVLCLFMPFSYRNQAVKHGTLFTHISYVLLNVVIVFVFRPAMLWMMRQTPERKSLKETYIWIIILMVLLCSLFGESTGHSAIYGPIVLGVATPNSPPMGSSLLQRLGTFVWTVFMPSCNIKIGKLVNIFDIRLENFLVVNLMFFVSTLGKLLGTIIPSLYYKMPVKDAISLGLIVSCRGLFDILYIYRVKETKIISKETFTNLVVCMIFQAVFTVPVIRAIYDTSRKYMAYNRRTIQHTKRQSELRVVVCIHELDNLSSVLNILEVCYPTRESPFAIFVLNLEELFGGLTPLFISHRYHSVNSGKPTRARGIIKCFDQYEEQKQRLVGVECFTSVTPYSTMHDDICSLANEKSTTLIIFPFQNFENSYIRGVNKHVLDNAPCSVAIFFGHGILAEPRFLYSDIMVNVCCVFIGGPDDREALALGSRMVENPCIRLTVARFIEVDQTSGINMAETIQDAEAISTFKMKTYRKRQVNEVSYKEEKISQVADTTRVLQSMENEFDLMLVGRRHDDNYTILKGLSEWTEIEELGAIGDLMLSWDVSRSSILVVQQQALVVEEMLDKPKQL</sequence>
<dbReference type="InterPro" id="IPR057290">
    <property type="entry name" value="CHX17_C"/>
</dbReference>
<feature type="transmembrane region" description="Helical" evidence="10">
    <location>
        <begin position="321"/>
        <end position="342"/>
    </location>
</feature>
<dbReference type="Gene3D" id="1.20.1530.20">
    <property type="match status" value="1"/>
</dbReference>
<dbReference type="GO" id="GO:0015297">
    <property type="term" value="F:antiporter activity"/>
    <property type="evidence" value="ECO:0007669"/>
    <property type="project" value="InterPro"/>
</dbReference>
<dbReference type="Proteomes" id="UP000323000">
    <property type="component" value="Chromosome 9"/>
</dbReference>
<keyword evidence="6 10" id="KW-1133">Transmembrane helix</keyword>
<dbReference type="EMBL" id="VAHF01000009">
    <property type="protein sequence ID" value="TXG55680.1"/>
    <property type="molecule type" value="Genomic_DNA"/>
</dbReference>
<evidence type="ECO:0000259" key="12">
    <source>
        <dbReference type="Pfam" id="PF23259"/>
    </source>
</evidence>
<keyword evidence="8 10" id="KW-0472">Membrane</keyword>
<feature type="transmembrane region" description="Helical" evidence="10">
    <location>
        <begin position="205"/>
        <end position="228"/>
    </location>
</feature>
<feature type="transmembrane region" description="Helical" evidence="10">
    <location>
        <begin position="72"/>
        <end position="93"/>
    </location>
</feature>